<evidence type="ECO:0000313" key="9">
    <source>
        <dbReference type="Proteomes" id="UP000319257"/>
    </source>
</evidence>
<evidence type="ECO:0000259" key="7">
    <source>
        <dbReference type="PROSITE" id="PS51762"/>
    </source>
</evidence>
<feature type="domain" description="GH16" evidence="7">
    <location>
        <begin position="15"/>
        <end position="280"/>
    </location>
</feature>
<gene>
    <name evidence="8" type="ORF">E0L32_003452</name>
</gene>
<dbReference type="PANTHER" id="PTHR10963">
    <property type="entry name" value="GLYCOSYL HYDROLASE-RELATED"/>
    <property type="match status" value="1"/>
</dbReference>
<dbReference type="FunFam" id="2.60.120.200:FF:000114">
    <property type="entry name" value="Probable endo-1,3(4)-beta-glucanase NFIA_089530"/>
    <property type="match status" value="1"/>
</dbReference>
<dbReference type="EMBL" id="SKBQ01000015">
    <property type="protein sequence ID" value="TPX16890.1"/>
    <property type="molecule type" value="Genomic_DNA"/>
</dbReference>
<proteinExistence type="inferred from homology"/>
<dbReference type="GO" id="GO:0052861">
    <property type="term" value="F:endo-1,3(4)-beta-glucanase activity"/>
    <property type="evidence" value="ECO:0007669"/>
    <property type="project" value="UniProtKB-EC"/>
</dbReference>
<dbReference type="GO" id="GO:0009251">
    <property type="term" value="P:glucan catabolic process"/>
    <property type="evidence" value="ECO:0007669"/>
    <property type="project" value="TreeGrafter"/>
</dbReference>
<dbReference type="Proteomes" id="UP000319257">
    <property type="component" value="Unassembled WGS sequence"/>
</dbReference>
<dbReference type="Pfam" id="PF26113">
    <property type="entry name" value="GH16_XgeA"/>
    <property type="match status" value="1"/>
</dbReference>
<evidence type="ECO:0000256" key="3">
    <source>
        <dbReference type="ARBA" id="ARBA00012599"/>
    </source>
</evidence>
<dbReference type="InParanoid" id="A0A507BJS6"/>
<sequence length="316" mass="33340">MLPRSLLILGAAAAASTANAAYTLVDNYDRSNFFDSFTFFTDKDPTNGFVQYTTPQVANNRGLAGYAGNQIYLGVDHTTQNPASGRASVRVTSKKAYTRGLFVADITHMPEGCGVWPAFWTFGPNWPSSGEIDIIEGVNSQATNSLTLHTGPGCSVTNTGSLGSTKFVAGGSTDCGHAGGFSGCSQATADSRTYGAGFNAAGGAVVAMEWTAEAIQMWQFSRGSPQASQALSPNPVPSSWGPPLARFAGCDFDAHFRDHQVVFNTDLCGDWAGQVWGQDATCGKLAPTCQQYVANNPGAFADAYWMINAVKVFQSS</sequence>
<dbReference type="PROSITE" id="PS51762">
    <property type="entry name" value="GH16_2"/>
    <property type="match status" value="1"/>
</dbReference>
<dbReference type="STRING" id="1093900.A0A507BJS6"/>
<comment type="catalytic activity">
    <reaction evidence="1">
        <text>Endohydrolysis of (1-&gt;3)- or (1-&gt;4)-linkages in beta-D-glucans when the glucose residue whose reducing group is involved in the linkage to be hydrolyzed is itself substituted at C-3.</text>
        <dbReference type="EC" id="3.2.1.6"/>
    </reaction>
</comment>
<dbReference type="OrthoDB" id="192832at2759"/>
<dbReference type="Gene3D" id="2.60.120.200">
    <property type="match status" value="1"/>
</dbReference>
<comment type="caution">
    <text evidence="8">The sequence shown here is derived from an EMBL/GenBank/DDBJ whole genome shotgun (WGS) entry which is preliminary data.</text>
</comment>
<keyword evidence="4" id="KW-0378">Hydrolase</keyword>
<dbReference type="InterPro" id="IPR013320">
    <property type="entry name" value="ConA-like_dom_sf"/>
</dbReference>
<protein>
    <recommendedName>
        <fullName evidence="3">endo-1,3(4)-beta-glucanase</fullName>
        <ecNumber evidence="3">3.2.1.6</ecNumber>
    </recommendedName>
</protein>
<evidence type="ECO:0000256" key="4">
    <source>
        <dbReference type="ARBA" id="ARBA00022801"/>
    </source>
</evidence>
<dbReference type="CDD" id="cd02181">
    <property type="entry name" value="GH16_fungal_Lam16A_glucanase"/>
    <property type="match status" value="1"/>
</dbReference>
<reference evidence="8 9" key="1">
    <citation type="submission" date="2019-06" db="EMBL/GenBank/DDBJ databases">
        <title>Draft genome sequence of the filamentous fungus Phialemoniopsis curvata isolated from diesel fuel.</title>
        <authorList>
            <person name="Varaljay V.A."/>
            <person name="Lyon W.J."/>
            <person name="Crouch A.L."/>
            <person name="Drake C.E."/>
            <person name="Hollomon J.M."/>
            <person name="Nadeau L.J."/>
            <person name="Nunn H.S."/>
            <person name="Stevenson B.S."/>
            <person name="Bojanowski C.L."/>
            <person name="Crookes-Goodson W.J."/>
        </authorList>
    </citation>
    <scope>NUCLEOTIDE SEQUENCE [LARGE SCALE GENOMIC DNA]</scope>
    <source>
        <strain evidence="8 9">D216</strain>
    </source>
</reference>
<evidence type="ECO:0000256" key="5">
    <source>
        <dbReference type="ARBA" id="ARBA00023295"/>
    </source>
</evidence>
<dbReference type="GeneID" id="41970899"/>
<dbReference type="InterPro" id="IPR050546">
    <property type="entry name" value="Glycosyl_Hydrlase_16"/>
</dbReference>
<evidence type="ECO:0000313" key="8">
    <source>
        <dbReference type="EMBL" id="TPX16890.1"/>
    </source>
</evidence>
<feature type="signal peptide" evidence="6">
    <location>
        <begin position="1"/>
        <end position="20"/>
    </location>
</feature>
<organism evidence="8 9">
    <name type="scientific">Thyridium curvatum</name>
    <dbReference type="NCBI Taxonomy" id="1093900"/>
    <lineage>
        <taxon>Eukaryota</taxon>
        <taxon>Fungi</taxon>
        <taxon>Dikarya</taxon>
        <taxon>Ascomycota</taxon>
        <taxon>Pezizomycotina</taxon>
        <taxon>Sordariomycetes</taxon>
        <taxon>Sordariomycetidae</taxon>
        <taxon>Thyridiales</taxon>
        <taxon>Thyridiaceae</taxon>
        <taxon>Thyridium</taxon>
    </lineage>
</organism>
<name>A0A507BJS6_9PEZI</name>
<feature type="chain" id="PRO_5021382312" description="endo-1,3(4)-beta-glucanase" evidence="6">
    <location>
        <begin position="21"/>
        <end position="316"/>
    </location>
</feature>
<dbReference type="PANTHER" id="PTHR10963:SF24">
    <property type="entry name" value="GLYCOSIDASE C21B10.07-RELATED"/>
    <property type="match status" value="1"/>
</dbReference>
<dbReference type="EC" id="3.2.1.6" evidence="3"/>
<keyword evidence="5" id="KW-0326">Glycosidase</keyword>
<evidence type="ECO:0000256" key="1">
    <source>
        <dbReference type="ARBA" id="ARBA00000124"/>
    </source>
</evidence>
<evidence type="ECO:0000256" key="6">
    <source>
        <dbReference type="SAM" id="SignalP"/>
    </source>
</evidence>
<keyword evidence="6" id="KW-0732">Signal</keyword>
<dbReference type="SUPFAM" id="SSF49899">
    <property type="entry name" value="Concanavalin A-like lectins/glucanases"/>
    <property type="match status" value="1"/>
</dbReference>
<accession>A0A507BJS6</accession>
<dbReference type="AlphaFoldDB" id="A0A507BJS6"/>
<comment type="similarity">
    <text evidence="2">Belongs to the glycosyl hydrolase 16 family.</text>
</comment>
<evidence type="ECO:0000256" key="2">
    <source>
        <dbReference type="ARBA" id="ARBA00006865"/>
    </source>
</evidence>
<dbReference type="RefSeq" id="XP_030998601.1">
    <property type="nucleotide sequence ID" value="XM_031137754.1"/>
</dbReference>
<keyword evidence="9" id="KW-1185">Reference proteome</keyword>
<dbReference type="InterPro" id="IPR000757">
    <property type="entry name" value="Beta-glucanase-like"/>
</dbReference>